<dbReference type="PANTHER" id="PTHR40254:SF1">
    <property type="entry name" value="BLR0577 PROTEIN"/>
    <property type="match status" value="1"/>
</dbReference>
<dbReference type="EMBL" id="QSWH01000005">
    <property type="protein sequence ID" value="RRR21984.1"/>
    <property type="molecule type" value="Genomic_DNA"/>
</dbReference>
<dbReference type="Proteomes" id="UP000254236">
    <property type="component" value="Chromosome"/>
</dbReference>
<dbReference type="OrthoDB" id="3653265at2"/>
<dbReference type="InterPro" id="IPR052189">
    <property type="entry name" value="L-asp_N-monooxygenase_NS-form"/>
</dbReference>
<name>A0A345YMV9_9MICO</name>
<organism evidence="3 5">
    <name type="scientific">Brachybacterium saurashtrense</name>
    <dbReference type="NCBI Taxonomy" id="556288"/>
    <lineage>
        <taxon>Bacteria</taxon>
        <taxon>Bacillati</taxon>
        <taxon>Actinomycetota</taxon>
        <taxon>Actinomycetes</taxon>
        <taxon>Micrococcales</taxon>
        <taxon>Dermabacteraceae</taxon>
        <taxon>Brachybacterium</taxon>
    </lineage>
</organism>
<evidence type="ECO:0000313" key="5">
    <source>
        <dbReference type="Proteomes" id="UP000282185"/>
    </source>
</evidence>
<dbReference type="Pfam" id="PF13454">
    <property type="entry name" value="NAD_binding_9"/>
    <property type="match status" value="1"/>
</dbReference>
<dbReference type="InterPro" id="IPR036188">
    <property type="entry name" value="FAD/NAD-bd_sf"/>
</dbReference>
<dbReference type="EMBL" id="CP031356">
    <property type="protein sequence ID" value="AXK45261.1"/>
    <property type="molecule type" value="Genomic_DNA"/>
</dbReference>
<dbReference type="Proteomes" id="UP000282185">
    <property type="component" value="Unassembled WGS sequence"/>
</dbReference>
<evidence type="ECO:0000259" key="1">
    <source>
        <dbReference type="Pfam" id="PF13454"/>
    </source>
</evidence>
<evidence type="ECO:0000313" key="4">
    <source>
        <dbReference type="Proteomes" id="UP000254236"/>
    </source>
</evidence>
<dbReference type="PANTHER" id="PTHR40254">
    <property type="entry name" value="BLR0577 PROTEIN"/>
    <property type="match status" value="1"/>
</dbReference>
<dbReference type="RefSeq" id="WP_115413013.1">
    <property type="nucleotide sequence ID" value="NZ_CP031356.1"/>
</dbReference>
<reference evidence="2 4" key="1">
    <citation type="submission" date="2018-07" db="EMBL/GenBank/DDBJ databases">
        <title>Brachybacterium saurashtrense DSM 23186 genome sequence.</title>
        <authorList>
            <person name="Guo L."/>
        </authorList>
    </citation>
    <scope>NUCLEOTIDE SEQUENCE [LARGE SCALE GENOMIC DNA]</scope>
    <source>
        <strain evidence="2 4">DSM 23186</strain>
    </source>
</reference>
<gene>
    <name evidence="2" type="ORF">DWV08_06265</name>
    <name evidence="3" type="ORF">DXU92_11810</name>
</gene>
<evidence type="ECO:0000313" key="3">
    <source>
        <dbReference type="EMBL" id="RRR21984.1"/>
    </source>
</evidence>
<feature type="domain" description="FAD-dependent urate hydroxylase HpyO/Asp monooxygenase CreE-like FAD/NAD(P)-binding" evidence="1">
    <location>
        <begin position="10"/>
        <end position="190"/>
    </location>
</feature>
<proteinExistence type="predicted"/>
<sequence>MSAPEQFDAVIVGGGPRGVATVLRIAARAAAAGSAPVRLAVVDAVAIGPGATWRLDQPAQYLNNTQADATTVHPDGSTRMSGPAAPGPDLVQWARAVRERGTHPAGEWVVAEAAALTGPAFPTRRLQGVYFRDQLEAAVAGGAVELTEVVGRAVDLDRDGDGDGDGDGAVVVLEEGRRLAAPTVVLAQGMVQGRRTPDIEALVRFADRHGLRYVEPGMPAERALGDLPAGQDVLVRGLGANFFDVVGQLAAQWGGHVEPVAGDPHGRLRYLPSGREPRLVVGSRRGIPYRAKPDGGRSVRPFAPRWATPEWFEGLAARGGVDFATEVWPVLACEFARAHLDALAALHPGAVVGDWRAGLDAARTAAEVDAVLEASVVEDEWRWTLEELHRPTHGRSVAPVEWERLVHRLVRQELGSMSDPSHHPRAAVNAAMGALRRHVGRLTARGAFTGTSLARDVLGWFDGDSLALASGPPADRVRLVLALLEAGVIMLLGPETTIEADERRGRFRAVSAITGAAADSAVLLETRMSKGKVPETEDPLLRALLGTGRARVHTVDGIPTHSMEATGAEVSEHATGGHNLVAADGSVDRAVVVLGIPAASTQPGSAIGASPGVPSPLLAGADVAARQILQRVRVPA</sequence>
<dbReference type="KEGG" id="bsau:DWV08_06265"/>
<protein>
    <recommendedName>
        <fullName evidence="1">FAD-dependent urate hydroxylase HpyO/Asp monooxygenase CreE-like FAD/NAD(P)-binding domain-containing protein</fullName>
    </recommendedName>
</protein>
<dbReference type="SUPFAM" id="SSF51905">
    <property type="entry name" value="FAD/NAD(P)-binding domain"/>
    <property type="match status" value="1"/>
</dbReference>
<evidence type="ECO:0000313" key="2">
    <source>
        <dbReference type="EMBL" id="AXK45261.1"/>
    </source>
</evidence>
<reference evidence="3 5" key="2">
    <citation type="submission" date="2018-08" db="EMBL/GenBank/DDBJ databases">
        <title>Brachybacterium saurashtrense DSM 23186.</title>
        <authorList>
            <person name="Li Y."/>
        </authorList>
    </citation>
    <scope>NUCLEOTIDE SEQUENCE [LARGE SCALE GENOMIC DNA]</scope>
    <source>
        <strain evidence="3 5">DSM 23186</strain>
    </source>
</reference>
<accession>A0A345YMV9</accession>
<dbReference type="AlphaFoldDB" id="A0A345YMV9"/>
<keyword evidence="4" id="KW-1185">Reference proteome</keyword>
<dbReference type="InterPro" id="IPR038732">
    <property type="entry name" value="HpyO/CreE_NAD-binding"/>
</dbReference>